<evidence type="ECO:0000256" key="14">
    <source>
        <dbReference type="SAM" id="Phobius"/>
    </source>
</evidence>
<evidence type="ECO:0000256" key="11">
    <source>
        <dbReference type="ARBA" id="ARBA00038218"/>
    </source>
</evidence>
<dbReference type="Pfam" id="PF03611">
    <property type="entry name" value="EIIC-GAT"/>
    <property type="match status" value="1"/>
</dbReference>
<evidence type="ECO:0000256" key="1">
    <source>
        <dbReference type="ARBA" id="ARBA00004651"/>
    </source>
</evidence>
<dbReference type="RefSeq" id="WP_018030544.1">
    <property type="nucleotide sequence ID" value="NZ_JBGXSR010000142.1"/>
</dbReference>
<dbReference type="OrthoDB" id="9796178at2"/>
<feature type="transmembrane region" description="Helical" evidence="14">
    <location>
        <begin position="321"/>
        <end position="340"/>
    </location>
</feature>
<dbReference type="Proteomes" id="UP000249495">
    <property type="component" value="Chromosome 1"/>
</dbReference>
<sequence length="524" mass="56538">MNILLNVLNWFSQNILQKPAFFVGLIVLIGYLLLKKPLHDVFAGFIKATVGYMILDVASAGLVNTFRPVLVALNYKFKVGAAVIDPYFGLTAANTKIAEKFPDFISVATSALLVGFFVNILLVALRKVTKIRTLFITGHIMVQQAATVSLMVIALIPFFRMSLLSGILAVGIICGLYWAVSSNMTVEPTQRLTGGGGFAIGHQQQFAIWFADKIAPKLGKKEENLDNIKLPAFLNIFHDTVVASATLMLIFFGAILAILGPDIMAMKQFLFDGSGNPLPVAGAVIDAVKGTLTLESGEVFNKGYYSVIANGAIFDATKQAFPMYVLQTALTFSVYLFILMQGVRMFVAELTNAFQGISNKLLPGSFPAVDVAASYGFGSPSAVLFGFAAGLIGQLITIVLLIVFKNPVLIITGFVPVFFDNAAIAVYADKRGGWKAALLLSFLSGILQVALGAVAVSLLGLANYGGYHGNIDFEFPWVPFAYLFKYLGVIGYGLVAVFLLAIPQIQFAKAKDKEAYYRGEVQSD</sequence>
<dbReference type="PANTHER" id="PTHR33843:SF4">
    <property type="entry name" value="ASCORBATE-SPECIFIC PTS SYSTEM EIIC COMPONENT"/>
    <property type="match status" value="1"/>
</dbReference>
<evidence type="ECO:0000313" key="16">
    <source>
        <dbReference type="Proteomes" id="UP000249495"/>
    </source>
</evidence>
<evidence type="ECO:0000256" key="5">
    <source>
        <dbReference type="ARBA" id="ARBA00022597"/>
    </source>
</evidence>
<dbReference type="GO" id="GO:0005886">
    <property type="term" value="C:plasma membrane"/>
    <property type="evidence" value="ECO:0007669"/>
    <property type="project" value="UniProtKB-SubCell"/>
</dbReference>
<evidence type="ECO:0000256" key="8">
    <source>
        <dbReference type="ARBA" id="ARBA00022989"/>
    </source>
</evidence>
<evidence type="ECO:0000256" key="9">
    <source>
        <dbReference type="ARBA" id="ARBA00023136"/>
    </source>
</evidence>
<feature type="transmembrane region" description="Helical" evidence="14">
    <location>
        <begin position="104"/>
        <end position="125"/>
    </location>
</feature>
<keyword evidence="6" id="KW-0598">Phosphotransferase system</keyword>
<feature type="transmembrane region" description="Helical" evidence="14">
    <location>
        <begin position="236"/>
        <end position="259"/>
    </location>
</feature>
<gene>
    <name evidence="15" type="primary">sgaT</name>
    <name evidence="15" type="ORF">NCTC12278_01782</name>
</gene>
<evidence type="ECO:0000256" key="13">
    <source>
        <dbReference type="ARBA" id="ARBA00042859"/>
    </source>
</evidence>
<evidence type="ECO:0000256" key="12">
    <source>
        <dbReference type="ARBA" id="ARBA00039702"/>
    </source>
</evidence>
<evidence type="ECO:0000313" key="15">
    <source>
        <dbReference type="EMBL" id="SQF41183.1"/>
    </source>
</evidence>
<feature type="transmembrane region" description="Helical" evidence="14">
    <location>
        <begin position="439"/>
        <end position="462"/>
    </location>
</feature>
<protein>
    <recommendedName>
        <fullName evidence="12">Ascorbate-specific PTS system EIIC component</fullName>
    </recommendedName>
    <alternativeName>
        <fullName evidence="13">Ascorbate-specific permease IIC component UlaA</fullName>
    </alternativeName>
</protein>
<accession>A0A2X3WB77</accession>
<dbReference type="PANTHER" id="PTHR33843">
    <property type="entry name" value="ASCORBATE-SPECIFIC PTS SYSTEM EIIC COMPONENT"/>
    <property type="match status" value="1"/>
</dbReference>
<dbReference type="InterPro" id="IPR004703">
    <property type="entry name" value="PTS_sugar-sp_permease"/>
</dbReference>
<comment type="subcellular location">
    <subcellularLocation>
        <location evidence="1">Cell membrane</location>
        <topology evidence="1">Multi-pass membrane protein</topology>
    </subcellularLocation>
</comment>
<keyword evidence="16" id="KW-1185">Reference proteome</keyword>
<reference evidence="15 16" key="1">
    <citation type="submission" date="2018-06" db="EMBL/GenBank/DDBJ databases">
        <authorList>
            <consortium name="Pathogen Informatics"/>
            <person name="Doyle S."/>
        </authorList>
    </citation>
    <scope>NUCLEOTIDE SEQUENCE [LARGE SCALE GENOMIC DNA]</scope>
    <source>
        <strain evidence="15 16">NCTC12278</strain>
    </source>
</reference>
<evidence type="ECO:0000256" key="6">
    <source>
        <dbReference type="ARBA" id="ARBA00022683"/>
    </source>
</evidence>
<feature type="transmembrane region" description="Helical" evidence="14">
    <location>
        <begin position="41"/>
        <end position="63"/>
    </location>
</feature>
<dbReference type="EMBL" id="LS483343">
    <property type="protein sequence ID" value="SQF41183.1"/>
    <property type="molecule type" value="Genomic_DNA"/>
</dbReference>
<keyword evidence="7 14" id="KW-0812">Transmembrane</keyword>
<organism evidence="15 16">
    <name type="scientific">Streptococcus ferus</name>
    <dbReference type="NCBI Taxonomy" id="1345"/>
    <lineage>
        <taxon>Bacteria</taxon>
        <taxon>Bacillati</taxon>
        <taxon>Bacillota</taxon>
        <taxon>Bacilli</taxon>
        <taxon>Lactobacillales</taxon>
        <taxon>Streptococcaceae</taxon>
        <taxon>Streptococcus</taxon>
    </lineage>
</organism>
<comment type="subunit">
    <text evidence="2">Homodimer.</text>
</comment>
<keyword evidence="4" id="KW-1003">Cell membrane</keyword>
<keyword evidence="5" id="KW-0762">Sugar transport</keyword>
<feature type="transmembrane region" description="Helical" evidence="14">
    <location>
        <begin position="134"/>
        <end position="156"/>
    </location>
</feature>
<dbReference type="GO" id="GO:0009401">
    <property type="term" value="P:phosphoenolpyruvate-dependent sugar phosphotransferase system"/>
    <property type="evidence" value="ECO:0007669"/>
    <property type="project" value="UniProtKB-KW"/>
</dbReference>
<proteinExistence type="inferred from homology"/>
<dbReference type="InterPro" id="IPR051562">
    <property type="entry name" value="Ascorbate-PTS_EIIC"/>
</dbReference>
<keyword evidence="3" id="KW-0813">Transport</keyword>
<name>A0A2X3WB77_9STRE</name>
<dbReference type="KEGG" id="sfer:NCTC12278_01782"/>
<feature type="transmembrane region" description="Helical" evidence="14">
    <location>
        <begin position="382"/>
        <end position="402"/>
    </location>
</feature>
<evidence type="ECO:0000256" key="7">
    <source>
        <dbReference type="ARBA" id="ARBA00022692"/>
    </source>
</evidence>
<feature type="transmembrane region" description="Helical" evidence="14">
    <location>
        <begin position="482"/>
        <end position="502"/>
    </location>
</feature>
<evidence type="ECO:0000256" key="4">
    <source>
        <dbReference type="ARBA" id="ARBA00022475"/>
    </source>
</evidence>
<feature type="transmembrane region" description="Helical" evidence="14">
    <location>
        <begin position="408"/>
        <end position="427"/>
    </location>
</feature>
<keyword evidence="8 14" id="KW-1133">Transmembrane helix</keyword>
<keyword evidence="9 14" id="KW-0472">Membrane</keyword>
<evidence type="ECO:0000256" key="10">
    <source>
        <dbReference type="ARBA" id="ARBA00037387"/>
    </source>
</evidence>
<dbReference type="STRING" id="1123303.GCA_000372425_01222"/>
<dbReference type="AlphaFoldDB" id="A0A2X3WB77"/>
<evidence type="ECO:0000256" key="3">
    <source>
        <dbReference type="ARBA" id="ARBA00022448"/>
    </source>
</evidence>
<feature type="transmembrane region" description="Helical" evidence="14">
    <location>
        <begin position="15"/>
        <end position="34"/>
    </location>
</feature>
<feature type="transmembrane region" description="Helical" evidence="14">
    <location>
        <begin position="162"/>
        <end position="180"/>
    </location>
</feature>
<evidence type="ECO:0000256" key="2">
    <source>
        <dbReference type="ARBA" id="ARBA00011738"/>
    </source>
</evidence>
<comment type="function">
    <text evidence="10">The phosphoenolpyruvate-dependent sugar phosphotransferase system (sugar PTS), a major carbohydrate active transport system, catalyzes the phosphorylation of incoming sugar substrates concomitantly with their translocation across the cell membrane. The enzyme II UlaABC PTS system is involved in ascorbate transport.</text>
</comment>
<comment type="similarity">
    <text evidence="11">Belongs to the UlaA family.</text>
</comment>